<dbReference type="Proteomes" id="UP001595818">
    <property type="component" value="Unassembled WGS sequence"/>
</dbReference>
<protein>
    <submittedName>
        <fullName evidence="5">Carbohydrate kinase</fullName>
        <ecNumber evidence="5">2.7.1.-</ecNumber>
    </submittedName>
</protein>
<dbReference type="RefSeq" id="WP_377060491.1">
    <property type="nucleotide sequence ID" value="NZ_JBHSJJ010000001.1"/>
</dbReference>
<feature type="domain" description="Carbohydrate kinase PfkB" evidence="4">
    <location>
        <begin position="19"/>
        <end position="279"/>
    </location>
</feature>
<sequence length="303" mass="33926">MHRKAVVFGEMLWDCFPDKKLPGGAPMNVALHLQNLGMWTSFISAVGEDPLGKELVEFMERKNLSPAFVQSKPLNKTGQVLVNDMDRENIRYDIMEPVAWDYIEWQKNIQDEGDRADCFIFGSLAARNQVSRDTLTRLLETPALKVFDINLRLPYYGEDTIKALLYLTDVLKINEEELEVLANMHGCLPKPSFVCKKLLDTYKLKVVCMTRGAYGALMFDGREFWSHPGYKVDVVDTVGSGDAFLSGFVYKYLQRSPAEDILEFACALGALVAGREGGTPGYRVADVEGLKKGWTADSTDAAD</sequence>
<dbReference type="PANTHER" id="PTHR43085">
    <property type="entry name" value="HEXOKINASE FAMILY MEMBER"/>
    <property type="match status" value="1"/>
</dbReference>
<dbReference type="InterPro" id="IPR029056">
    <property type="entry name" value="Ribokinase-like"/>
</dbReference>
<evidence type="ECO:0000313" key="6">
    <source>
        <dbReference type="Proteomes" id="UP001595818"/>
    </source>
</evidence>
<dbReference type="EC" id="2.7.1.-" evidence="5"/>
<dbReference type="SUPFAM" id="SSF53613">
    <property type="entry name" value="Ribokinase-like"/>
    <property type="match status" value="1"/>
</dbReference>
<dbReference type="PROSITE" id="PS00584">
    <property type="entry name" value="PFKB_KINASES_2"/>
    <property type="match status" value="1"/>
</dbReference>
<organism evidence="5 6">
    <name type="scientific">Negadavirga shengliensis</name>
    <dbReference type="NCBI Taxonomy" id="1389218"/>
    <lineage>
        <taxon>Bacteria</taxon>
        <taxon>Pseudomonadati</taxon>
        <taxon>Bacteroidota</taxon>
        <taxon>Cytophagia</taxon>
        <taxon>Cytophagales</taxon>
        <taxon>Cyclobacteriaceae</taxon>
        <taxon>Negadavirga</taxon>
    </lineage>
</organism>
<dbReference type="Gene3D" id="3.40.1190.20">
    <property type="match status" value="1"/>
</dbReference>
<dbReference type="InterPro" id="IPR050306">
    <property type="entry name" value="PfkB_Carbo_kinase"/>
</dbReference>
<comment type="similarity">
    <text evidence="1">Belongs to the carbohydrate kinase PfkB family.</text>
</comment>
<dbReference type="PROSITE" id="PS00583">
    <property type="entry name" value="PFKB_KINASES_1"/>
    <property type="match status" value="1"/>
</dbReference>
<name>A0ABV9SVB8_9BACT</name>
<dbReference type="PANTHER" id="PTHR43085:SF57">
    <property type="entry name" value="CARBOHYDRATE KINASE PFKB DOMAIN-CONTAINING PROTEIN"/>
    <property type="match status" value="1"/>
</dbReference>
<dbReference type="Pfam" id="PF00294">
    <property type="entry name" value="PfkB"/>
    <property type="match status" value="1"/>
</dbReference>
<evidence type="ECO:0000256" key="2">
    <source>
        <dbReference type="ARBA" id="ARBA00022679"/>
    </source>
</evidence>
<keyword evidence="2 5" id="KW-0808">Transferase</keyword>
<accession>A0ABV9SVB8</accession>
<proteinExistence type="inferred from homology"/>
<dbReference type="EMBL" id="JBHSJJ010000001">
    <property type="protein sequence ID" value="MFC4870177.1"/>
    <property type="molecule type" value="Genomic_DNA"/>
</dbReference>
<comment type="caution">
    <text evidence="5">The sequence shown here is derived from an EMBL/GenBank/DDBJ whole genome shotgun (WGS) entry which is preliminary data.</text>
</comment>
<keyword evidence="6" id="KW-1185">Reference proteome</keyword>
<evidence type="ECO:0000313" key="5">
    <source>
        <dbReference type="EMBL" id="MFC4870177.1"/>
    </source>
</evidence>
<keyword evidence="3 5" id="KW-0418">Kinase</keyword>
<evidence type="ECO:0000259" key="4">
    <source>
        <dbReference type="Pfam" id="PF00294"/>
    </source>
</evidence>
<dbReference type="GO" id="GO:0016301">
    <property type="term" value="F:kinase activity"/>
    <property type="evidence" value="ECO:0007669"/>
    <property type="project" value="UniProtKB-KW"/>
</dbReference>
<dbReference type="CDD" id="cd01167">
    <property type="entry name" value="bac_FRK"/>
    <property type="match status" value="1"/>
</dbReference>
<evidence type="ECO:0000256" key="1">
    <source>
        <dbReference type="ARBA" id="ARBA00010688"/>
    </source>
</evidence>
<gene>
    <name evidence="5" type="ORF">ACFPFU_00650</name>
</gene>
<dbReference type="InterPro" id="IPR011611">
    <property type="entry name" value="PfkB_dom"/>
</dbReference>
<dbReference type="InterPro" id="IPR002173">
    <property type="entry name" value="Carboh/pur_kinase_PfkB_CS"/>
</dbReference>
<reference evidence="6" key="1">
    <citation type="journal article" date="2019" name="Int. J. Syst. Evol. Microbiol.">
        <title>The Global Catalogue of Microorganisms (GCM) 10K type strain sequencing project: providing services to taxonomists for standard genome sequencing and annotation.</title>
        <authorList>
            <consortium name="The Broad Institute Genomics Platform"/>
            <consortium name="The Broad Institute Genome Sequencing Center for Infectious Disease"/>
            <person name="Wu L."/>
            <person name="Ma J."/>
        </authorList>
    </citation>
    <scope>NUCLEOTIDE SEQUENCE [LARGE SCALE GENOMIC DNA]</scope>
    <source>
        <strain evidence="6">CGMCC 4.7466</strain>
    </source>
</reference>
<evidence type="ECO:0000256" key="3">
    <source>
        <dbReference type="ARBA" id="ARBA00022777"/>
    </source>
</evidence>